<feature type="domain" description="CMP/dCMP-type deaminase" evidence="9">
    <location>
        <begin position="5"/>
        <end position="123"/>
    </location>
</feature>
<comment type="cofactor">
    <cofactor evidence="8">
        <name>Zn(2+)</name>
        <dbReference type="ChEBI" id="CHEBI:29105"/>
    </cofactor>
    <text evidence="8">Binds 1 zinc ion per subunit.</text>
</comment>
<evidence type="ECO:0000256" key="6">
    <source>
        <dbReference type="ARBA" id="ARBA00022833"/>
    </source>
</evidence>
<dbReference type="InterPro" id="IPR002125">
    <property type="entry name" value="CMP_dCMP_dom"/>
</dbReference>
<dbReference type="InterPro" id="IPR028883">
    <property type="entry name" value="tRNA_aden_deaminase"/>
</dbReference>
<dbReference type="Gene3D" id="3.40.140.10">
    <property type="entry name" value="Cytidine Deaminase, domain 2"/>
    <property type="match status" value="1"/>
</dbReference>
<evidence type="ECO:0000313" key="11">
    <source>
        <dbReference type="Proteomes" id="UP001060919"/>
    </source>
</evidence>
<keyword evidence="3 8" id="KW-0819">tRNA processing</keyword>
<dbReference type="KEGG" id="aup:AsAng_0060410"/>
<feature type="binding site" evidence="8">
    <location>
        <position position="86"/>
    </location>
    <ligand>
        <name>Zn(2+)</name>
        <dbReference type="ChEBI" id="CHEBI:29105"/>
        <note>catalytic</note>
    </ligand>
</feature>
<dbReference type="GO" id="GO:0052717">
    <property type="term" value="F:tRNA-specific adenosine-34 deaminase activity"/>
    <property type="evidence" value="ECO:0007669"/>
    <property type="project" value="UniProtKB-UniRule"/>
</dbReference>
<dbReference type="PROSITE" id="PS51747">
    <property type="entry name" value="CYT_DCMP_DEAMINASES_2"/>
    <property type="match status" value="1"/>
</dbReference>
<organism evidence="10 11">
    <name type="scientific">Aureispira anguillae</name>
    <dbReference type="NCBI Taxonomy" id="2864201"/>
    <lineage>
        <taxon>Bacteria</taxon>
        <taxon>Pseudomonadati</taxon>
        <taxon>Bacteroidota</taxon>
        <taxon>Saprospiria</taxon>
        <taxon>Saprospirales</taxon>
        <taxon>Saprospiraceae</taxon>
        <taxon>Aureispira</taxon>
    </lineage>
</organism>
<protein>
    <recommendedName>
        <fullName evidence="8">tRNA-specific adenosine deaminase</fullName>
        <ecNumber evidence="8">3.5.4.33</ecNumber>
    </recommendedName>
</protein>
<dbReference type="InterPro" id="IPR016193">
    <property type="entry name" value="Cytidine_deaminase-like"/>
</dbReference>
<evidence type="ECO:0000256" key="3">
    <source>
        <dbReference type="ARBA" id="ARBA00022694"/>
    </source>
</evidence>
<dbReference type="GO" id="GO:0008270">
    <property type="term" value="F:zinc ion binding"/>
    <property type="evidence" value="ECO:0007669"/>
    <property type="project" value="UniProtKB-UniRule"/>
</dbReference>
<dbReference type="PROSITE" id="PS00903">
    <property type="entry name" value="CYT_DCMP_DEAMINASES_1"/>
    <property type="match status" value="1"/>
</dbReference>
<proteinExistence type="inferred from homology"/>
<evidence type="ECO:0000256" key="1">
    <source>
        <dbReference type="ARBA" id="ARBA00010669"/>
    </source>
</evidence>
<evidence type="ECO:0000256" key="2">
    <source>
        <dbReference type="ARBA" id="ARBA00011738"/>
    </source>
</evidence>
<dbReference type="PANTHER" id="PTHR11079">
    <property type="entry name" value="CYTOSINE DEAMINASE FAMILY MEMBER"/>
    <property type="match status" value="1"/>
</dbReference>
<evidence type="ECO:0000256" key="5">
    <source>
        <dbReference type="ARBA" id="ARBA00022801"/>
    </source>
</evidence>
<feature type="binding site" evidence="8">
    <location>
        <position position="89"/>
    </location>
    <ligand>
        <name>Zn(2+)</name>
        <dbReference type="ChEBI" id="CHEBI:29105"/>
        <note>catalytic</note>
    </ligand>
</feature>
<dbReference type="GO" id="GO:0002100">
    <property type="term" value="P:tRNA wobble adenosine to inosine editing"/>
    <property type="evidence" value="ECO:0007669"/>
    <property type="project" value="UniProtKB-UniRule"/>
</dbReference>
<keyword evidence="4 8" id="KW-0479">Metal-binding</keyword>
<comment type="function">
    <text evidence="8">Catalyzes the deamination of adenosine to inosine at the wobble position 34 of tRNA(Arg2).</text>
</comment>
<name>A0A915YL69_9BACT</name>
<feature type="binding site" evidence="8">
    <location>
        <position position="56"/>
    </location>
    <ligand>
        <name>Zn(2+)</name>
        <dbReference type="ChEBI" id="CHEBI:29105"/>
        <note>catalytic</note>
    </ligand>
</feature>
<evidence type="ECO:0000313" key="10">
    <source>
        <dbReference type="EMBL" id="BDS15257.1"/>
    </source>
</evidence>
<dbReference type="RefSeq" id="WP_264790425.1">
    <property type="nucleotide sequence ID" value="NZ_AP026867.1"/>
</dbReference>
<comment type="similarity">
    <text evidence="1">Belongs to the cytidine and deoxycytidylate deaminase family. ADAT2 subfamily.</text>
</comment>
<feature type="active site" description="Proton donor" evidence="8">
    <location>
        <position position="58"/>
    </location>
</feature>
<dbReference type="EC" id="3.5.4.33" evidence="8"/>
<evidence type="ECO:0000259" key="9">
    <source>
        <dbReference type="PROSITE" id="PS51747"/>
    </source>
</evidence>
<dbReference type="HAMAP" id="MF_00972">
    <property type="entry name" value="tRNA_aden_deaminase"/>
    <property type="match status" value="1"/>
</dbReference>
<dbReference type="InterPro" id="IPR016192">
    <property type="entry name" value="APOBEC/CMP_deaminase_Zn-bd"/>
</dbReference>
<keyword evidence="11" id="KW-1185">Reference proteome</keyword>
<comment type="catalytic activity">
    <reaction evidence="7 8">
        <text>adenosine(34) in tRNA + H2O + H(+) = inosine(34) in tRNA + NH4(+)</text>
        <dbReference type="Rhea" id="RHEA:43168"/>
        <dbReference type="Rhea" id="RHEA-COMP:10373"/>
        <dbReference type="Rhea" id="RHEA-COMP:10374"/>
        <dbReference type="ChEBI" id="CHEBI:15377"/>
        <dbReference type="ChEBI" id="CHEBI:15378"/>
        <dbReference type="ChEBI" id="CHEBI:28938"/>
        <dbReference type="ChEBI" id="CHEBI:74411"/>
        <dbReference type="ChEBI" id="CHEBI:82852"/>
        <dbReference type="EC" id="3.5.4.33"/>
    </reaction>
</comment>
<dbReference type="Pfam" id="PF14437">
    <property type="entry name" value="MafB19-deam"/>
    <property type="match status" value="1"/>
</dbReference>
<keyword evidence="5 8" id="KW-0378">Hydrolase</keyword>
<gene>
    <name evidence="8" type="primary">tadA</name>
    <name evidence="10" type="ORF">AsAng_0060410</name>
</gene>
<evidence type="ECO:0000256" key="4">
    <source>
        <dbReference type="ARBA" id="ARBA00022723"/>
    </source>
</evidence>
<sequence>MFSVFSHEYYMKEALKEAEKAALVDEIPVGAIVVCRQQIIARAHNWTEHLTDVTAHAEILAITAASKYLNNKYLQKCTLYVTLEPCVMCSGALAWAQLGELVIGATDAKRGYSQLAPQALHPKTKIITGVLAEECGQLLSSFFQKKRS</sequence>
<dbReference type="InterPro" id="IPR058535">
    <property type="entry name" value="MafB19-deam"/>
</dbReference>
<accession>A0A915YL69</accession>
<dbReference type="AlphaFoldDB" id="A0A915YL69"/>
<dbReference type="EMBL" id="AP026867">
    <property type="protein sequence ID" value="BDS15257.1"/>
    <property type="molecule type" value="Genomic_DNA"/>
</dbReference>
<dbReference type="CDD" id="cd01285">
    <property type="entry name" value="nucleoside_deaminase"/>
    <property type="match status" value="1"/>
</dbReference>
<dbReference type="PANTHER" id="PTHR11079:SF202">
    <property type="entry name" value="TRNA-SPECIFIC ADENOSINE DEAMINASE"/>
    <property type="match status" value="1"/>
</dbReference>
<evidence type="ECO:0000256" key="8">
    <source>
        <dbReference type="HAMAP-Rule" id="MF_00972"/>
    </source>
</evidence>
<keyword evidence="6 8" id="KW-0862">Zinc</keyword>
<reference evidence="10" key="1">
    <citation type="submission" date="2022-09" db="EMBL/GenBank/DDBJ databases">
        <title>Aureispira anguillicida sp. nov., isolated from Leptocephalus of Japanese eel Anguilla japonica.</title>
        <authorList>
            <person name="Yuasa K."/>
            <person name="Mekata T."/>
            <person name="Ikunari K."/>
        </authorList>
    </citation>
    <scope>NUCLEOTIDE SEQUENCE</scope>
    <source>
        <strain evidence="10">EL160426</strain>
    </source>
</reference>
<dbReference type="Proteomes" id="UP001060919">
    <property type="component" value="Chromosome"/>
</dbReference>
<comment type="subunit">
    <text evidence="2 8">Homodimer.</text>
</comment>
<dbReference type="SUPFAM" id="SSF53927">
    <property type="entry name" value="Cytidine deaminase-like"/>
    <property type="match status" value="1"/>
</dbReference>
<evidence type="ECO:0000256" key="7">
    <source>
        <dbReference type="ARBA" id="ARBA00048045"/>
    </source>
</evidence>